<accession>A0A369BS35</accession>
<sequence>MENTKFRTPLPAMRILENEHGYLSHLMSQWHSIVLNLQNDRYTTDQAGQEFVRLRQLLAEFKAPLEQHTKKEEAFFFPLLGQYIGHDQGPLVSIENEHEEIVAYIDHFLHHSDGNFSMQEMKDMSRDAGEAFEILTVHFVKEESVLFPMTAQVLKQAEQERLYEELHTLIL</sequence>
<dbReference type="InterPro" id="IPR012312">
    <property type="entry name" value="Hemerythrin-like"/>
</dbReference>
<proteinExistence type="predicted"/>
<dbReference type="AlphaFoldDB" id="A0A369BS35"/>
<name>A0A369BS35_9BACL</name>
<dbReference type="PANTHER" id="PTHR39966">
    <property type="entry name" value="BLL2471 PROTEIN-RELATED"/>
    <property type="match status" value="1"/>
</dbReference>
<gene>
    <name evidence="2" type="ORF">DFP94_1011459</name>
</gene>
<dbReference type="Gene3D" id="1.20.120.520">
    <property type="entry name" value="nmb1532 protein domain like"/>
    <property type="match status" value="1"/>
</dbReference>
<protein>
    <submittedName>
        <fullName evidence="2">Hemerythrin HHE cation binding domain-containing protein</fullName>
    </submittedName>
</protein>
<evidence type="ECO:0000313" key="3">
    <source>
        <dbReference type="Proteomes" id="UP000253090"/>
    </source>
</evidence>
<dbReference type="Proteomes" id="UP000253090">
    <property type="component" value="Unassembled WGS sequence"/>
</dbReference>
<dbReference type="GO" id="GO:0005886">
    <property type="term" value="C:plasma membrane"/>
    <property type="evidence" value="ECO:0007669"/>
    <property type="project" value="TreeGrafter"/>
</dbReference>
<reference evidence="2 3" key="1">
    <citation type="submission" date="2018-07" db="EMBL/GenBank/DDBJ databases">
        <title>Genomic Encyclopedia of Type Strains, Phase III (KMG-III): the genomes of soil and plant-associated and newly described type strains.</title>
        <authorList>
            <person name="Whitman W."/>
        </authorList>
    </citation>
    <scope>NUCLEOTIDE SEQUENCE [LARGE SCALE GENOMIC DNA]</scope>
    <source>
        <strain evidence="2 3">CECT 8333</strain>
    </source>
</reference>
<evidence type="ECO:0000259" key="1">
    <source>
        <dbReference type="Pfam" id="PF01814"/>
    </source>
</evidence>
<dbReference type="OrthoDB" id="9792554at2"/>
<dbReference type="EMBL" id="QPJW01000001">
    <property type="protein sequence ID" value="RCX23855.1"/>
    <property type="molecule type" value="Genomic_DNA"/>
</dbReference>
<feature type="domain" description="Hemerythrin-like" evidence="1">
    <location>
        <begin position="14"/>
        <end position="149"/>
    </location>
</feature>
<dbReference type="Pfam" id="PF01814">
    <property type="entry name" value="Hemerythrin"/>
    <property type="match status" value="1"/>
</dbReference>
<comment type="caution">
    <text evidence="2">The sequence shown here is derived from an EMBL/GenBank/DDBJ whole genome shotgun (WGS) entry which is preliminary data.</text>
</comment>
<keyword evidence="3" id="KW-1185">Reference proteome</keyword>
<evidence type="ECO:0000313" key="2">
    <source>
        <dbReference type="EMBL" id="RCX23855.1"/>
    </source>
</evidence>
<dbReference type="PANTHER" id="PTHR39966:SF1">
    <property type="entry name" value="HEMERYTHRIN-LIKE DOMAIN-CONTAINING PROTEIN"/>
    <property type="match status" value="1"/>
</dbReference>
<organism evidence="2 3">
    <name type="scientific">Fontibacillus phaseoli</name>
    <dbReference type="NCBI Taxonomy" id="1416533"/>
    <lineage>
        <taxon>Bacteria</taxon>
        <taxon>Bacillati</taxon>
        <taxon>Bacillota</taxon>
        <taxon>Bacilli</taxon>
        <taxon>Bacillales</taxon>
        <taxon>Paenibacillaceae</taxon>
        <taxon>Fontibacillus</taxon>
    </lineage>
</organism>
<dbReference type="RefSeq" id="WP_114495684.1">
    <property type="nucleotide sequence ID" value="NZ_QPJW01000001.1"/>
</dbReference>